<organism evidence="12">
    <name type="scientific">marine sediment metagenome</name>
    <dbReference type="NCBI Taxonomy" id="412755"/>
    <lineage>
        <taxon>unclassified sequences</taxon>
        <taxon>metagenomes</taxon>
        <taxon>ecological metagenomes</taxon>
    </lineage>
</organism>
<comment type="similarity">
    <text evidence="2">Belongs to the phosphohexose mutase family.</text>
</comment>
<dbReference type="Pfam" id="PF02878">
    <property type="entry name" value="PGM_PMM_I"/>
    <property type="match status" value="1"/>
</dbReference>
<keyword evidence="4" id="KW-0479">Metal-binding</keyword>
<evidence type="ECO:0000259" key="11">
    <source>
        <dbReference type="Pfam" id="PF02880"/>
    </source>
</evidence>
<dbReference type="SUPFAM" id="SSF55957">
    <property type="entry name" value="Phosphoglucomutase, C-terminal domain"/>
    <property type="match status" value="1"/>
</dbReference>
<feature type="region of interest" description="Disordered" evidence="7">
    <location>
        <begin position="134"/>
        <end position="156"/>
    </location>
</feature>
<keyword evidence="3" id="KW-0597">Phosphoprotein</keyword>
<evidence type="ECO:0000256" key="5">
    <source>
        <dbReference type="ARBA" id="ARBA00022842"/>
    </source>
</evidence>
<dbReference type="Pfam" id="PF02880">
    <property type="entry name" value="PGM_PMM_III"/>
    <property type="match status" value="1"/>
</dbReference>
<evidence type="ECO:0000259" key="10">
    <source>
        <dbReference type="Pfam" id="PF02879"/>
    </source>
</evidence>
<gene>
    <name evidence="12" type="ORF">LCGC14_1725530</name>
</gene>
<sequence length="465" mass="50554">MIEPGIFREYDIRGIWEQDLTVETVRAIGRAYAVYLKDHIKKEKPVVSIGNDARLSSPIINQALREELTSSGIDVINIGMVPTPVQYFSIHQMGLDGGIMITGSHNPPEYNGLKLSVGKETIYGSRIQDVRKLAQEGASTTGQGSTGQGSTGEGSLRDHDMIADYIEYLLPRFKSLRGLKVVVDAGNGTGGLTGPALMRALGADVTELFCEPDGTFPNHHPDPVVEKNLVQLIAKVKETGAHAGIGYDGDADRIGVVDEDGSVIWGDRLMIIFARDILRDNKGATVIGEVKCSQSLYDEIDKSGGKPIMWKTGHSLIKGKMKETGALLAGEMSGHIFFADRFFGFDDAIYASLRLLEIIKDSGEPYSAAKLLEGVPESVSTPEIRRDCPDDVKFTVAGKMKGAFTGYPVIDIDGIRINFPDGWGLVRASNTQPALVLRFEAKDQASLEKIQDKVEAELKKVLDEG</sequence>
<accession>A0A0F9HB84</accession>
<feature type="domain" description="Alpha-D-phosphohexomutase alpha/beta/alpha" evidence="11">
    <location>
        <begin position="265"/>
        <end position="368"/>
    </location>
</feature>
<dbReference type="InterPro" id="IPR005844">
    <property type="entry name" value="A-D-PHexomutase_a/b/a-I"/>
</dbReference>
<evidence type="ECO:0000313" key="12">
    <source>
        <dbReference type="EMBL" id="KKM08275.1"/>
    </source>
</evidence>
<dbReference type="GO" id="GO:0000287">
    <property type="term" value="F:magnesium ion binding"/>
    <property type="evidence" value="ECO:0007669"/>
    <property type="project" value="InterPro"/>
</dbReference>
<keyword evidence="5" id="KW-0460">Magnesium</keyword>
<dbReference type="Pfam" id="PF02879">
    <property type="entry name" value="PGM_PMM_II"/>
    <property type="match status" value="1"/>
</dbReference>
<evidence type="ECO:0000256" key="3">
    <source>
        <dbReference type="ARBA" id="ARBA00022553"/>
    </source>
</evidence>
<dbReference type="EMBL" id="LAZR01015587">
    <property type="protein sequence ID" value="KKM08275.1"/>
    <property type="molecule type" value="Genomic_DNA"/>
</dbReference>
<dbReference type="SUPFAM" id="SSF53738">
    <property type="entry name" value="Phosphoglucomutase, first 3 domains"/>
    <property type="match status" value="3"/>
</dbReference>
<name>A0A0F9HB84_9ZZZZ</name>
<evidence type="ECO:0000256" key="7">
    <source>
        <dbReference type="SAM" id="MobiDB-lite"/>
    </source>
</evidence>
<dbReference type="InterPro" id="IPR005841">
    <property type="entry name" value="Alpha-D-phosphohexomutase_SF"/>
</dbReference>
<evidence type="ECO:0000256" key="2">
    <source>
        <dbReference type="ARBA" id="ARBA00010231"/>
    </source>
</evidence>
<feature type="domain" description="Alpha-D-phosphohexomutase alpha/beta/alpha" evidence="9">
    <location>
        <begin position="6"/>
        <end position="117"/>
    </location>
</feature>
<proteinExistence type="inferred from homology"/>
<dbReference type="PANTHER" id="PTHR43771:SF2">
    <property type="entry name" value="PHOSPHOMANNOMUTASE_PHOSPHOGLUCOMUTASE"/>
    <property type="match status" value="1"/>
</dbReference>
<feature type="domain" description="Alpha-D-phosphohexomutase C-terminal" evidence="8">
    <location>
        <begin position="384"/>
        <end position="455"/>
    </location>
</feature>
<protein>
    <recommendedName>
        <fullName evidence="13">Phosphomannomutase</fullName>
    </recommendedName>
</protein>
<keyword evidence="6" id="KW-0413">Isomerase</keyword>
<reference evidence="12" key="1">
    <citation type="journal article" date="2015" name="Nature">
        <title>Complex archaea that bridge the gap between prokaryotes and eukaryotes.</title>
        <authorList>
            <person name="Spang A."/>
            <person name="Saw J.H."/>
            <person name="Jorgensen S.L."/>
            <person name="Zaremba-Niedzwiedzka K."/>
            <person name="Martijn J."/>
            <person name="Lind A.E."/>
            <person name="van Eijk R."/>
            <person name="Schleper C."/>
            <person name="Guy L."/>
            <person name="Ettema T.J."/>
        </authorList>
    </citation>
    <scope>NUCLEOTIDE SEQUENCE</scope>
</reference>
<dbReference type="Gene3D" id="3.40.120.10">
    <property type="entry name" value="Alpha-D-Glucose-1,6-Bisphosphate, subunit A, domain 3"/>
    <property type="match status" value="3"/>
</dbReference>
<evidence type="ECO:0000256" key="4">
    <source>
        <dbReference type="ARBA" id="ARBA00022723"/>
    </source>
</evidence>
<dbReference type="Pfam" id="PF00408">
    <property type="entry name" value="PGM_PMM_IV"/>
    <property type="match status" value="1"/>
</dbReference>
<dbReference type="PROSITE" id="PS00710">
    <property type="entry name" value="PGM_PMM"/>
    <property type="match status" value="1"/>
</dbReference>
<dbReference type="GO" id="GO:0005975">
    <property type="term" value="P:carbohydrate metabolic process"/>
    <property type="evidence" value="ECO:0007669"/>
    <property type="project" value="InterPro"/>
</dbReference>
<comment type="cofactor">
    <cofactor evidence="1">
        <name>Mg(2+)</name>
        <dbReference type="ChEBI" id="CHEBI:18420"/>
    </cofactor>
</comment>
<evidence type="ECO:0000259" key="9">
    <source>
        <dbReference type="Pfam" id="PF02878"/>
    </source>
</evidence>
<dbReference type="InterPro" id="IPR036900">
    <property type="entry name" value="A-D-PHexomutase_C_sf"/>
</dbReference>
<dbReference type="InterPro" id="IPR005843">
    <property type="entry name" value="A-D-PHexomutase_C"/>
</dbReference>
<comment type="caution">
    <text evidence="12">The sequence shown here is derived from an EMBL/GenBank/DDBJ whole genome shotgun (WGS) entry which is preliminary data.</text>
</comment>
<dbReference type="AlphaFoldDB" id="A0A0F9HB84"/>
<dbReference type="Gene3D" id="3.30.310.50">
    <property type="entry name" value="Alpha-D-phosphohexomutase, C-terminal domain"/>
    <property type="match status" value="1"/>
</dbReference>
<evidence type="ECO:0000256" key="1">
    <source>
        <dbReference type="ARBA" id="ARBA00001946"/>
    </source>
</evidence>
<dbReference type="InterPro" id="IPR005846">
    <property type="entry name" value="A-D-PHexomutase_a/b/a-III"/>
</dbReference>
<feature type="domain" description="Alpha-D-phosphohexomutase alpha/beta/alpha" evidence="10">
    <location>
        <begin position="164"/>
        <end position="261"/>
    </location>
</feature>
<dbReference type="InterPro" id="IPR016055">
    <property type="entry name" value="A-D-PHexomutase_a/b/a-I/II/III"/>
</dbReference>
<evidence type="ECO:0008006" key="13">
    <source>
        <dbReference type="Google" id="ProtNLM"/>
    </source>
</evidence>
<evidence type="ECO:0000256" key="6">
    <source>
        <dbReference type="ARBA" id="ARBA00023235"/>
    </source>
</evidence>
<dbReference type="PRINTS" id="PR00509">
    <property type="entry name" value="PGMPMM"/>
</dbReference>
<dbReference type="CDD" id="cd03089">
    <property type="entry name" value="PMM_PGM"/>
    <property type="match status" value="1"/>
</dbReference>
<evidence type="ECO:0000259" key="8">
    <source>
        <dbReference type="Pfam" id="PF00408"/>
    </source>
</evidence>
<dbReference type="PANTHER" id="PTHR43771">
    <property type="entry name" value="PHOSPHOMANNOMUTASE"/>
    <property type="match status" value="1"/>
</dbReference>
<dbReference type="GO" id="GO:0016868">
    <property type="term" value="F:intramolecular phosphotransferase activity"/>
    <property type="evidence" value="ECO:0007669"/>
    <property type="project" value="InterPro"/>
</dbReference>
<dbReference type="InterPro" id="IPR005845">
    <property type="entry name" value="A-D-PHexomutase_a/b/a-II"/>
</dbReference>
<dbReference type="InterPro" id="IPR016066">
    <property type="entry name" value="A-D-PHexomutase_CS"/>
</dbReference>